<dbReference type="Proteomes" id="UP000597762">
    <property type="component" value="Unassembled WGS sequence"/>
</dbReference>
<evidence type="ECO:0000256" key="1">
    <source>
        <dbReference type="ARBA" id="ARBA00004123"/>
    </source>
</evidence>
<evidence type="ECO:0000256" key="3">
    <source>
        <dbReference type="ARBA" id="ARBA00022553"/>
    </source>
</evidence>
<dbReference type="OrthoDB" id="653904at2759"/>
<dbReference type="SUPFAM" id="SSF47113">
    <property type="entry name" value="Histone-fold"/>
    <property type="match status" value="1"/>
</dbReference>
<evidence type="ECO:0000313" key="15">
    <source>
        <dbReference type="EMBL" id="CAE1234853.1"/>
    </source>
</evidence>
<feature type="compositionally biased region" description="Low complexity" evidence="13">
    <location>
        <begin position="165"/>
        <end position="174"/>
    </location>
</feature>
<dbReference type="Gene3D" id="1.10.20.10">
    <property type="entry name" value="Histone, subunit A"/>
    <property type="match status" value="1"/>
</dbReference>
<dbReference type="InterPro" id="IPR009072">
    <property type="entry name" value="Histone-fold"/>
</dbReference>
<feature type="region of interest" description="Disordered" evidence="13">
    <location>
        <begin position="93"/>
        <end position="206"/>
    </location>
</feature>
<dbReference type="FunFam" id="1.10.20.10:FF:000032">
    <property type="entry name" value="dr1-associated corepressor isoform X1"/>
    <property type="match status" value="1"/>
</dbReference>
<dbReference type="Pfam" id="PF00808">
    <property type="entry name" value="CBFD_NFYB_HMF"/>
    <property type="match status" value="1"/>
</dbReference>
<dbReference type="GO" id="GO:0016251">
    <property type="term" value="F:RNA polymerase II general transcription initiation factor activity"/>
    <property type="evidence" value="ECO:0007669"/>
    <property type="project" value="TreeGrafter"/>
</dbReference>
<dbReference type="EMBL" id="CAHIKZ030000709">
    <property type="protein sequence ID" value="CAE1234853.1"/>
    <property type="molecule type" value="Genomic_DNA"/>
</dbReference>
<gene>
    <name evidence="15" type="ORF">SPHA_19557</name>
</gene>
<evidence type="ECO:0000256" key="13">
    <source>
        <dbReference type="SAM" id="MobiDB-lite"/>
    </source>
</evidence>
<proteinExistence type="inferred from homology"/>
<protein>
    <recommendedName>
        <fullName evidence="10">Dr1-associated corepressor</fullName>
    </recommendedName>
    <alternativeName>
        <fullName evidence="11">Dr1-associated protein 1</fullName>
    </alternativeName>
    <alternativeName>
        <fullName evidence="12">Negative cofactor 2-alpha</fullName>
    </alternativeName>
</protein>
<reference evidence="15" key="1">
    <citation type="submission" date="2021-01" db="EMBL/GenBank/DDBJ databases">
        <authorList>
            <person name="Li R."/>
            <person name="Bekaert M."/>
        </authorList>
    </citation>
    <scope>NUCLEOTIDE SEQUENCE</scope>
    <source>
        <strain evidence="15">Farmed</strain>
    </source>
</reference>
<evidence type="ECO:0000256" key="9">
    <source>
        <dbReference type="ARBA" id="ARBA00066085"/>
    </source>
</evidence>
<dbReference type="AlphaFoldDB" id="A0A812BQ08"/>
<dbReference type="PANTHER" id="PTHR10252">
    <property type="entry name" value="HISTONE-LIKE TRANSCRIPTION FACTOR CCAAT-RELATED"/>
    <property type="match status" value="1"/>
</dbReference>
<evidence type="ECO:0000256" key="6">
    <source>
        <dbReference type="ARBA" id="ARBA00023163"/>
    </source>
</evidence>
<keyword evidence="7" id="KW-0539">Nucleus</keyword>
<keyword evidence="3" id="KW-0597">Phosphoprotein</keyword>
<sequence length="243" mass="26929">MPNKKKKYNARFPPARIKKIMQTDEDVGKVAAAVPVIISRALELFIESLIMKASQTTQTRHAKTLTTAHIKQTIEAEKKFDFLRDLVVNIADHQTEEESEGNGPASNLTETGRKFGRIVGSRGPRKRKDSVTSPASDNIRRSKQEEDNNNEETDEAESEEEQDQDQNQTEEATTSSCLRGDEESPVPSSNGFPPTSVPPGCHSLGQLSSQFKVPALFSTTPLSRLFLPPGQIQGQQEDDDYDT</sequence>
<evidence type="ECO:0000313" key="16">
    <source>
        <dbReference type="Proteomes" id="UP000597762"/>
    </source>
</evidence>
<comment type="caution">
    <text evidence="15">The sequence shown here is derived from an EMBL/GenBank/DDBJ whole genome shotgun (WGS) entry which is preliminary data.</text>
</comment>
<evidence type="ECO:0000256" key="11">
    <source>
        <dbReference type="ARBA" id="ARBA00077179"/>
    </source>
</evidence>
<feature type="region of interest" description="Disordered" evidence="13">
    <location>
        <begin position="224"/>
        <end position="243"/>
    </location>
</feature>
<dbReference type="GO" id="GO:0046982">
    <property type="term" value="F:protein heterodimerization activity"/>
    <property type="evidence" value="ECO:0007669"/>
    <property type="project" value="InterPro"/>
</dbReference>
<dbReference type="GO" id="GO:0001046">
    <property type="term" value="F:core promoter sequence-specific DNA binding"/>
    <property type="evidence" value="ECO:0007669"/>
    <property type="project" value="TreeGrafter"/>
</dbReference>
<evidence type="ECO:0000256" key="8">
    <source>
        <dbReference type="ARBA" id="ARBA00061393"/>
    </source>
</evidence>
<evidence type="ECO:0000256" key="12">
    <source>
        <dbReference type="ARBA" id="ARBA00078501"/>
    </source>
</evidence>
<dbReference type="InterPro" id="IPR003958">
    <property type="entry name" value="CBFA_NFYB_domain"/>
</dbReference>
<name>A0A812BQ08_ACAPH</name>
<keyword evidence="5" id="KW-0238">DNA-binding</keyword>
<evidence type="ECO:0000259" key="14">
    <source>
        <dbReference type="Pfam" id="PF00808"/>
    </source>
</evidence>
<dbReference type="GO" id="GO:0000122">
    <property type="term" value="P:negative regulation of transcription by RNA polymerase II"/>
    <property type="evidence" value="ECO:0007669"/>
    <property type="project" value="UniProtKB-ARBA"/>
</dbReference>
<evidence type="ECO:0000256" key="10">
    <source>
        <dbReference type="ARBA" id="ARBA00072760"/>
    </source>
</evidence>
<organism evidence="15 16">
    <name type="scientific">Acanthosepion pharaonis</name>
    <name type="common">Pharaoh cuttlefish</name>
    <name type="synonym">Sepia pharaonis</name>
    <dbReference type="NCBI Taxonomy" id="158019"/>
    <lineage>
        <taxon>Eukaryota</taxon>
        <taxon>Metazoa</taxon>
        <taxon>Spiralia</taxon>
        <taxon>Lophotrochozoa</taxon>
        <taxon>Mollusca</taxon>
        <taxon>Cephalopoda</taxon>
        <taxon>Coleoidea</taxon>
        <taxon>Decapodiformes</taxon>
        <taxon>Sepiida</taxon>
        <taxon>Sepiina</taxon>
        <taxon>Sepiidae</taxon>
        <taxon>Acanthosepion</taxon>
    </lineage>
</organism>
<evidence type="ECO:0000256" key="5">
    <source>
        <dbReference type="ARBA" id="ARBA00023125"/>
    </source>
</evidence>
<evidence type="ECO:0000256" key="4">
    <source>
        <dbReference type="ARBA" id="ARBA00023015"/>
    </source>
</evidence>
<accession>A0A812BQ08</accession>
<feature type="compositionally biased region" description="Acidic residues" evidence="13">
    <location>
        <begin position="147"/>
        <end position="164"/>
    </location>
</feature>
<dbReference type="InterPro" id="IPR050568">
    <property type="entry name" value="Transcr_DNA_Rep_Reg"/>
</dbReference>
<keyword evidence="6" id="KW-0804">Transcription</keyword>
<evidence type="ECO:0000256" key="2">
    <source>
        <dbReference type="ARBA" id="ARBA00022491"/>
    </source>
</evidence>
<comment type="similarity">
    <text evidence="8">Belongs to the NC2 alpha/DRAP1 family.</text>
</comment>
<evidence type="ECO:0000256" key="7">
    <source>
        <dbReference type="ARBA" id="ARBA00023242"/>
    </source>
</evidence>
<dbReference type="GO" id="GO:0017054">
    <property type="term" value="C:negative cofactor 2 complex"/>
    <property type="evidence" value="ECO:0007669"/>
    <property type="project" value="TreeGrafter"/>
</dbReference>
<keyword evidence="16" id="KW-1185">Reference proteome</keyword>
<keyword evidence="2" id="KW-0678">Repressor</keyword>
<dbReference type="PANTHER" id="PTHR10252:SF5">
    <property type="entry name" value="DR1-ASSOCIATED COREPRESSOR"/>
    <property type="match status" value="1"/>
</dbReference>
<comment type="subcellular location">
    <subcellularLocation>
        <location evidence="1">Nucleus</location>
    </subcellularLocation>
</comment>
<dbReference type="CDD" id="cd22906">
    <property type="entry name" value="HFD_DRAP1"/>
    <property type="match status" value="1"/>
</dbReference>
<feature type="domain" description="Transcription factor CBF/NF-Y/archaeal histone" evidence="14">
    <location>
        <begin position="10"/>
        <end position="73"/>
    </location>
</feature>
<keyword evidence="4" id="KW-0805">Transcription regulation</keyword>
<comment type="subunit">
    <text evidence="9">Heterodimer with DR1. Binds BTAF1.</text>
</comment>